<dbReference type="STRING" id="1513793.SAMN06296036_11115"/>
<evidence type="ECO:0008006" key="5">
    <source>
        <dbReference type="Google" id="ProtNLM"/>
    </source>
</evidence>
<evidence type="ECO:0000256" key="2">
    <source>
        <dbReference type="SAM" id="MobiDB-lite"/>
    </source>
</evidence>
<dbReference type="EMBL" id="FWZT01000011">
    <property type="protein sequence ID" value="SMF36247.1"/>
    <property type="molecule type" value="Genomic_DNA"/>
</dbReference>
<dbReference type="Gene3D" id="1.25.40.10">
    <property type="entry name" value="Tetratricopeptide repeat domain"/>
    <property type="match status" value="1"/>
</dbReference>
<proteinExistence type="predicted"/>
<accession>A0A1Y6BZD6</accession>
<gene>
    <name evidence="3" type="ORF">SAMN06296036_11115</name>
</gene>
<feature type="compositionally biased region" description="Basic residues" evidence="2">
    <location>
        <begin position="164"/>
        <end position="181"/>
    </location>
</feature>
<dbReference type="OrthoDB" id="789632at2"/>
<keyword evidence="4" id="KW-1185">Reference proteome</keyword>
<evidence type="ECO:0000313" key="4">
    <source>
        <dbReference type="Proteomes" id="UP000192907"/>
    </source>
</evidence>
<evidence type="ECO:0000256" key="1">
    <source>
        <dbReference type="PROSITE-ProRule" id="PRU00339"/>
    </source>
</evidence>
<feature type="repeat" description="TPR" evidence="1">
    <location>
        <begin position="64"/>
        <end position="97"/>
    </location>
</feature>
<feature type="region of interest" description="Disordered" evidence="2">
    <location>
        <begin position="292"/>
        <end position="311"/>
    </location>
</feature>
<feature type="region of interest" description="Disordered" evidence="2">
    <location>
        <begin position="149"/>
        <end position="186"/>
    </location>
</feature>
<dbReference type="PROSITE" id="PS50005">
    <property type="entry name" value="TPR"/>
    <property type="match status" value="1"/>
</dbReference>
<dbReference type="SUPFAM" id="SSF48452">
    <property type="entry name" value="TPR-like"/>
    <property type="match status" value="1"/>
</dbReference>
<dbReference type="InterPro" id="IPR011990">
    <property type="entry name" value="TPR-like_helical_dom_sf"/>
</dbReference>
<organism evidence="3 4">
    <name type="scientific">Pseudobacteriovorax antillogorgiicola</name>
    <dbReference type="NCBI Taxonomy" id="1513793"/>
    <lineage>
        <taxon>Bacteria</taxon>
        <taxon>Pseudomonadati</taxon>
        <taxon>Bdellovibrionota</taxon>
        <taxon>Oligoflexia</taxon>
        <taxon>Oligoflexales</taxon>
        <taxon>Pseudobacteriovoracaceae</taxon>
        <taxon>Pseudobacteriovorax</taxon>
    </lineage>
</organism>
<dbReference type="InterPro" id="IPR019734">
    <property type="entry name" value="TPR_rpt"/>
</dbReference>
<sequence length="349" mass="39377">MTPKGIQFLLVLWLGFSSQFGISQGSGQQYFELGYQAYMRNQFPIAETHFRRAFTNASTPEDKGFILKFLGISQFMRGDRKSAAASFMQAVRLDPSLAVFQEEVLDPSVIKFFDAVKVQALKSVVRNTPPPKSSTPAPGAMTGADIIEESDSVDASPPVEQKVEKKKKKKKRKKRRRRKKRPPVEEESSFSMMHLLPFGTPQFYNGEYIFGSIYGLGQVATLGIFITRQSEIAKEEDENSRVEADESLSQEVKDAFIEENSNYISTLETDASTALIGFGLLYTTSVVHGILSAPDPTPPKRRRRTSLNRDNSDLQVTQMSLDSYRSSQVTQWTILPLKKGWAFHFQRKF</sequence>
<dbReference type="RefSeq" id="WP_132320259.1">
    <property type="nucleotide sequence ID" value="NZ_FWZT01000011.1"/>
</dbReference>
<name>A0A1Y6BZD6_9BACT</name>
<dbReference type="Proteomes" id="UP000192907">
    <property type="component" value="Unassembled WGS sequence"/>
</dbReference>
<protein>
    <recommendedName>
        <fullName evidence="5">Tetratricopeptide repeat-containing protein</fullName>
    </recommendedName>
</protein>
<reference evidence="4" key="1">
    <citation type="submission" date="2017-04" db="EMBL/GenBank/DDBJ databases">
        <authorList>
            <person name="Varghese N."/>
            <person name="Submissions S."/>
        </authorList>
    </citation>
    <scope>NUCLEOTIDE SEQUENCE [LARGE SCALE GENOMIC DNA]</scope>
    <source>
        <strain evidence="4">RKEM611</strain>
    </source>
</reference>
<dbReference type="AlphaFoldDB" id="A0A1Y6BZD6"/>
<keyword evidence="1" id="KW-0802">TPR repeat</keyword>
<evidence type="ECO:0000313" key="3">
    <source>
        <dbReference type="EMBL" id="SMF36247.1"/>
    </source>
</evidence>